<dbReference type="EMBL" id="CM055103">
    <property type="protein sequence ID" value="KAJ7535423.1"/>
    <property type="molecule type" value="Genomic_DNA"/>
</dbReference>
<reference evidence="2" key="1">
    <citation type="journal article" date="2024" name="Proc. Natl. Acad. Sci. U.S.A.">
        <title>Extraordinary preservation of gene collinearity over three hundred million years revealed in homosporous lycophytes.</title>
        <authorList>
            <person name="Li C."/>
            <person name="Wickell D."/>
            <person name="Kuo L.Y."/>
            <person name="Chen X."/>
            <person name="Nie B."/>
            <person name="Liao X."/>
            <person name="Peng D."/>
            <person name="Ji J."/>
            <person name="Jenkins J."/>
            <person name="Williams M."/>
            <person name="Shu S."/>
            <person name="Plott C."/>
            <person name="Barry K."/>
            <person name="Rajasekar S."/>
            <person name="Grimwood J."/>
            <person name="Han X."/>
            <person name="Sun S."/>
            <person name="Hou Z."/>
            <person name="He W."/>
            <person name="Dai G."/>
            <person name="Sun C."/>
            <person name="Schmutz J."/>
            <person name="Leebens-Mack J.H."/>
            <person name="Li F.W."/>
            <person name="Wang L."/>
        </authorList>
    </citation>
    <scope>NUCLEOTIDE SEQUENCE [LARGE SCALE GENOMIC DNA]</scope>
    <source>
        <strain evidence="2">cv. PW_Plant_1</strain>
    </source>
</reference>
<accession>A0ACC2C051</accession>
<protein>
    <submittedName>
        <fullName evidence="1">Uncharacterized protein</fullName>
    </submittedName>
</protein>
<gene>
    <name evidence="1" type="ORF">O6H91_12G032600</name>
</gene>
<evidence type="ECO:0000313" key="1">
    <source>
        <dbReference type="EMBL" id="KAJ7535423.1"/>
    </source>
</evidence>
<keyword evidence="2" id="KW-1185">Reference proteome</keyword>
<dbReference type="Proteomes" id="UP001162992">
    <property type="component" value="Chromosome 12"/>
</dbReference>
<comment type="caution">
    <text evidence="1">The sequence shown here is derived from an EMBL/GenBank/DDBJ whole genome shotgun (WGS) entry which is preliminary data.</text>
</comment>
<sequence>MAVEQKRAQTGEFFAKLDAHRRHPMLNNNLKNALPGFGIAVVAFGIYLLVDGMTSKFASSPSSKDASH</sequence>
<name>A0ACC2C051_DIPCM</name>
<evidence type="ECO:0000313" key="2">
    <source>
        <dbReference type="Proteomes" id="UP001162992"/>
    </source>
</evidence>
<organism evidence="1 2">
    <name type="scientific">Diphasiastrum complanatum</name>
    <name type="common">Issler's clubmoss</name>
    <name type="synonym">Lycopodium complanatum</name>
    <dbReference type="NCBI Taxonomy" id="34168"/>
    <lineage>
        <taxon>Eukaryota</taxon>
        <taxon>Viridiplantae</taxon>
        <taxon>Streptophyta</taxon>
        <taxon>Embryophyta</taxon>
        <taxon>Tracheophyta</taxon>
        <taxon>Lycopodiopsida</taxon>
        <taxon>Lycopodiales</taxon>
        <taxon>Lycopodiaceae</taxon>
        <taxon>Lycopodioideae</taxon>
        <taxon>Diphasiastrum</taxon>
    </lineage>
</organism>
<proteinExistence type="predicted"/>